<dbReference type="InterPro" id="IPR011989">
    <property type="entry name" value="ARM-like"/>
</dbReference>
<dbReference type="GO" id="GO:0030544">
    <property type="term" value="F:Hsp70 protein binding"/>
    <property type="evidence" value="ECO:0007669"/>
    <property type="project" value="TreeGrafter"/>
</dbReference>
<name>C5LLM1_PERM5</name>
<dbReference type="Proteomes" id="UP000007800">
    <property type="component" value="Unassembled WGS sequence"/>
</dbReference>
<accession>C5LLM1</accession>
<dbReference type="InParanoid" id="C5LLM1"/>
<dbReference type="InterPro" id="IPR019399">
    <property type="entry name" value="Parkin_co-regulated_protein"/>
</dbReference>
<organism evidence="2">
    <name type="scientific">Perkinsus marinus (strain ATCC 50983 / TXsc)</name>
    <dbReference type="NCBI Taxonomy" id="423536"/>
    <lineage>
        <taxon>Eukaryota</taxon>
        <taxon>Sar</taxon>
        <taxon>Alveolata</taxon>
        <taxon>Perkinsozoa</taxon>
        <taxon>Perkinsea</taxon>
        <taxon>Perkinsida</taxon>
        <taxon>Perkinsidae</taxon>
        <taxon>Perkinsus</taxon>
    </lineage>
</organism>
<sequence length="176" mass="20297">VRNGVVTIFQDFYDHPRMPFKMKYDARKTVQWKVPPDTVDYPIVLPIFIEGLREVLPMYETLAFAGALELIRRGGDRRVVPVLPKLIQPLKRALESRDPNTLRKALQTLQVMARSGAMLGEALVPYYRQILPVLNMFRSQKSMSMSRDDMDYRLGRNIGALIDETLGVLENMEERT</sequence>
<keyword evidence="2" id="KW-1185">Reference proteome</keyword>
<gene>
    <name evidence="1" type="ORF">Pmar_PMAR002641</name>
</gene>
<evidence type="ECO:0000313" key="1">
    <source>
        <dbReference type="EMBL" id="EER02372.1"/>
    </source>
</evidence>
<dbReference type="OrthoDB" id="429500at2759"/>
<dbReference type="PANTHER" id="PTHR21207">
    <property type="entry name" value="PARKIN COREGULATED GENE PROTEIN PARK2 COREGULATED"/>
    <property type="match status" value="1"/>
</dbReference>
<dbReference type="GeneID" id="9047206"/>
<proteinExistence type="predicted"/>
<dbReference type="GO" id="GO:0051879">
    <property type="term" value="F:Hsp90 protein binding"/>
    <property type="evidence" value="ECO:0007669"/>
    <property type="project" value="TreeGrafter"/>
</dbReference>
<dbReference type="InterPro" id="IPR016024">
    <property type="entry name" value="ARM-type_fold"/>
</dbReference>
<dbReference type="EMBL" id="GG683267">
    <property type="protein sequence ID" value="EER02372.1"/>
    <property type="molecule type" value="Genomic_DNA"/>
</dbReference>
<dbReference type="OMA" id="MNEIFAP"/>
<dbReference type="Pfam" id="PF10274">
    <property type="entry name" value="ParcG"/>
    <property type="match status" value="1"/>
</dbReference>
<dbReference type="PANTHER" id="PTHR21207:SF2">
    <property type="entry name" value="PARKIN COREGULATED GENE PROTEIN"/>
    <property type="match status" value="1"/>
</dbReference>
<evidence type="ECO:0000313" key="2">
    <source>
        <dbReference type="Proteomes" id="UP000007800"/>
    </source>
</evidence>
<dbReference type="Gene3D" id="1.25.10.10">
    <property type="entry name" value="Leucine-rich Repeat Variant"/>
    <property type="match status" value="1"/>
</dbReference>
<dbReference type="AlphaFoldDB" id="C5LLM1"/>
<feature type="non-terminal residue" evidence="1">
    <location>
        <position position="1"/>
    </location>
</feature>
<dbReference type="RefSeq" id="XP_002769654.1">
    <property type="nucleotide sequence ID" value="XM_002769608.1"/>
</dbReference>
<dbReference type="SUPFAM" id="SSF48371">
    <property type="entry name" value="ARM repeat"/>
    <property type="match status" value="1"/>
</dbReference>
<reference evidence="1 2" key="1">
    <citation type="submission" date="2008-07" db="EMBL/GenBank/DDBJ databases">
        <authorList>
            <person name="El-Sayed N."/>
            <person name="Caler E."/>
            <person name="Inman J."/>
            <person name="Amedeo P."/>
            <person name="Hass B."/>
            <person name="Wortman J."/>
        </authorList>
    </citation>
    <scope>NUCLEOTIDE SEQUENCE [LARGE SCALE GENOMIC DNA]</scope>
    <source>
        <strain evidence="2">ATCC 50983 / TXsc</strain>
    </source>
</reference>
<protein>
    <submittedName>
        <fullName evidence="1">Uncharacterized protein</fullName>
    </submittedName>
</protein>